<dbReference type="GO" id="GO:0005829">
    <property type="term" value="C:cytosol"/>
    <property type="evidence" value="ECO:0007669"/>
    <property type="project" value="TreeGrafter"/>
</dbReference>
<evidence type="ECO:0000256" key="7">
    <source>
        <dbReference type="ARBA" id="ARBA00022840"/>
    </source>
</evidence>
<comment type="caution">
    <text evidence="17">The sequence shown here is derived from an EMBL/GenBank/DDBJ whole genome shotgun (WGS) entry which is preliminary data.</text>
</comment>
<evidence type="ECO:0000256" key="13">
    <source>
        <dbReference type="SAM" id="MobiDB-lite"/>
    </source>
</evidence>
<keyword evidence="6 12" id="KW-0347">Helicase</keyword>
<evidence type="ECO:0000259" key="14">
    <source>
        <dbReference type="PROSITE" id="PS51192"/>
    </source>
</evidence>
<dbReference type="InterPro" id="IPR014014">
    <property type="entry name" value="RNA_helicase_DEAD_Q_motif"/>
</dbReference>
<dbReference type="GO" id="GO:0005524">
    <property type="term" value="F:ATP binding"/>
    <property type="evidence" value="ECO:0007669"/>
    <property type="project" value="UniProtKB-KW"/>
</dbReference>
<feature type="region of interest" description="Disordered" evidence="13">
    <location>
        <begin position="1"/>
        <end position="50"/>
    </location>
</feature>
<feature type="domain" description="Helicase ATP-binding" evidence="14">
    <location>
        <begin position="101"/>
        <end position="276"/>
    </location>
</feature>
<dbReference type="Proteomes" id="UP000186594">
    <property type="component" value="Unassembled WGS sequence"/>
</dbReference>
<dbReference type="Gene3D" id="3.40.50.300">
    <property type="entry name" value="P-loop containing nucleotide triphosphate hydrolases"/>
    <property type="match status" value="2"/>
</dbReference>
<accession>A0A1U7LV56</accession>
<dbReference type="InterPro" id="IPR014001">
    <property type="entry name" value="Helicase_ATP-bd"/>
</dbReference>
<evidence type="ECO:0000313" key="18">
    <source>
        <dbReference type="Proteomes" id="UP000186594"/>
    </source>
</evidence>
<dbReference type="InterPro" id="IPR000629">
    <property type="entry name" value="RNA-helicase_DEAD-box_CS"/>
</dbReference>
<evidence type="ECO:0000256" key="9">
    <source>
        <dbReference type="ARBA" id="ARBA00023242"/>
    </source>
</evidence>
<evidence type="ECO:0000256" key="11">
    <source>
        <dbReference type="PROSITE-ProRule" id="PRU00552"/>
    </source>
</evidence>
<keyword evidence="8" id="KW-0694">RNA-binding</keyword>
<gene>
    <name evidence="17" type="ORF">NEOLI_000286</name>
</gene>
<protein>
    <recommendedName>
        <fullName evidence="2">RNA helicase</fullName>
        <ecNumber evidence="2">3.6.4.13</ecNumber>
    </recommendedName>
</protein>
<keyword evidence="3" id="KW-0690">Ribosome biogenesis</keyword>
<keyword evidence="7 12" id="KW-0067">ATP-binding</keyword>
<evidence type="ECO:0000256" key="5">
    <source>
        <dbReference type="ARBA" id="ARBA00022801"/>
    </source>
</evidence>
<evidence type="ECO:0000256" key="8">
    <source>
        <dbReference type="ARBA" id="ARBA00022884"/>
    </source>
</evidence>
<evidence type="ECO:0000256" key="12">
    <source>
        <dbReference type="RuleBase" id="RU000492"/>
    </source>
</evidence>
<dbReference type="GO" id="GO:0030687">
    <property type="term" value="C:preribosome, large subunit precursor"/>
    <property type="evidence" value="ECO:0007669"/>
    <property type="project" value="EnsemblFungi"/>
</dbReference>
<dbReference type="GO" id="GO:0005634">
    <property type="term" value="C:nucleus"/>
    <property type="evidence" value="ECO:0007669"/>
    <property type="project" value="UniProtKB-SubCell"/>
</dbReference>
<dbReference type="PANTHER" id="PTHR47959">
    <property type="entry name" value="ATP-DEPENDENT RNA HELICASE RHLE-RELATED"/>
    <property type="match status" value="1"/>
</dbReference>
<dbReference type="CDD" id="cd18787">
    <property type="entry name" value="SF2_C_DEAD"/>
    <property type="match status" value="1"/>
</dbReference>
<evidence type="ECO:0000256" key="4">
    <source>
        <dbReference type="ARBA" id="ARBA00022741"/>
    </source>
</evidence>
<dbReference type="Pfam" id="PF00271">
    <property type="entry name" value="Helicase_C"/>
    <property type="match status" value="1"/>
</dbReference>
<organism evidence="17 18">
    <name type="scientific">Neolecta irregularis (strain DAH-3)</name>
    <dbReference type="NCBI Taxonomy" id="1198029"/>
    <lineage>
        <taxon>Eukaryota</taxon>
        <taxon>Fungi</taxon>
        <taxon>Dikarya</taxon>
        <taxon>Ascomycota</taxon>
        <taxon>Taphrinomycotina</taxon>
        <taxon>Neolectales</taxon>
        <taxon>Neolectaceae</taxon>
        <taxon>Neolecta</taxon>
    </lineage>
</organism>
<keyword evidence="18" id="KW-1185">Reference proteome</keyword>
<comment type="similarity">
    <text evidence="12">Belongs to the DEAD box helicase family.</text>
</comment>
<dbReference type="InterPro" id="IPR001650">
    <property type="entry name" value="Helicase_C-like"/>
</dbReference>
<dbReference type="PROSITE" id="PS51194">
    <property type="entry name" value="HELICASE_CTER"/>
    <property type="match status" value="1"/>
</dbReference>
<comment type="catalytic activity">
    <reaction evidence="10">
        <text>ATP + H2O = ADP + phosphate + H(+)</text>
        <dbReference type="Rhea" id="RHEA:13065"/>
        <dbReference type="ChEBI" id="CHEBI:15377"/>
        <dbReference type="ChEBI" id="CHEBI:15378"/>
        <dbReference type="ChEBI" id="CHEBI:30616"/>
        <dbReference type="ChEBI" id="CHEBI:43474"/>
        <dbReference type="ChEBI" id="CHEBI:456216"/>
        <dbReference type="EC" id="3.6.4.13"/>
    </reaction>
</comment>
<dbReference type="OMA" id="MIDPPKQ"/>
<evidence type="ECO:0000313" key="17">
    <source>
        <dbReference type="EMBL" id="OLL26565.1"/>
    </source>
</evidence>
<dbReference type="InterPro" id="IPR027417">
    <property type="entry name" value="P-loop_NTPase"/>
</dbReference>
<proteinExistence type="inferred from homology"/>
<dbReference type="Pfam" id="PF00270">
    <property type="entry name" value="DEAD"/>
    <property type="match status" value="1"/>
</dbReference>
<dbReference type="SMART" id="SM00487">
    <property type="entry name" value="DEXDc"/>
    <property type="match status" value="1"/>
</dbReference>
<evidence type="ECO:0000256" key="1">
    <source>
        <dbReference type="ARBA" id="ARBA00004123"/>
    </source>
</evidence>
<reference evidence="17 18" key="1">
    <citation type="submission" date="2016-04" db="EMBL/GenBank/DDBJ databases">
        <title>Evolutionary innovation and constraint leading to complex multicellularity in the Ascomycota.</title>
        <authorList>
            <person name="Cisse O."/>
            <person name="Nguyen A."/>
            <person name="Hewitt D.A."/>
            <person name="Jedd G."/>
            <person name="Stajich J.E."/>
        </authorList>
    </citation>
    <scope>NUCLEOTIDE SEQUENCE [LARGE SCALE GENOMIC DNA]</scope>
    <source>
        <strain evidence="17 18">DAH-3</strain>
    </source>
</reference>
<evidence type="ECO:0000256" key="10">
    <source>
        <dbReference type="ARBA" id="ARBA00047984"/>
    </source>
</evidence>
<keyword evidence="5 12" id="KW-0378">Hydrolase</keyword>
<feature type="region of interest" description="Disordered" evidence="13">
    <location>
        <begin position="515"/>
        <end position="568"/>
    </location>
</feature>
<dbReference type="STRING" id="1198029.A0A1U7LV56"/>
<dbReference type="SUPFAM" id="SSF52540">
    <property type="entry name" value="P-loop containing nucleoside triphosphate hydrolases"/>
    <property type="match status" value="1"/>
</dbReference>
<evidence type="ECO:0000259" key="16">
    <source>
        <dbReference type="PROSITE" id="PS51195"/>
    </source>
</evidence>
<dbReference type="GO" id="GO:0003723">
    <property type="term" value="F:RNA binding"/>
    <property type="evidence" value="ECO:0007669"/>
    <property type="project" value="UniProtKB-KW"/>
</dbReference>
<comment type="subcellular location">
    <subcellularLocation>
        <location evidence="1">Nucleus</location>
    </subcellularLocation>
</comment>
<feature type="short sequence motif" description="Q motif" evidence="11">
    <location>
        <begin position="70"/>
        <end position="98"/>
    </location>
</feature>
<evidence type="ECO:0000256" key="2">
    <source>
        <dbReference type="ARBA" id="ARBA00012552"/>
    </source>
</evidence>
<dbReference type="PROSITE" id="PS51195">
    <property type="entry name" value="Q_MOTIF"/>
    <property type="match status" value="1"/>
</dbReference>
<evidence type="ECO:0000256" key="6">
    <source>
        <dbReference type="ARBA" id="ARBA00022806"/>
    </source>
</evidence>
<dbReference type="EC" id="3.6.4.13" evidence="2"/>
<dbReference type="GO" id="GO:0000027">
    <property type="term" value="P:ribosomal large subunit assembly"/>
    <property type="evidence" value="ECO:0007669"/>
    <property type="project" value="EnsemblFungi"/>
</dbReference>
<dbReference type="GO" id="GO:0016787">
    <property type="term" value="F:hydrolase activity"/>
    <property type="evidence" value="ECO:0007669"/>
    <property type="project" value="UniProtKB-KW"/>
</dbReference>
<dbReference type="GO" id="GO:0003724">
    <property type="term" value="F:RNA helicase activity"/>
    <property type="evidence" value="ECO:0007669"/>
    <property type="project" value="UniProtKB-EC"/>
</dbReference>
<feature type="compositionally biased region" description="Basic and acidic residues" evidence="13">
    <location>
        <begin position="540"/>
        <end position="559"/>
    </location>
</feature>
<feature type="compositionally biased region" description="Acidic residues" evidence="13">
    <location>
        <begin position="8"/>
        <end position="21"/>
    </location>
</feature>
<dbReference type="GO" id="GO:0006364">
    <property type="term" value="P:rRNA processing"/>
    <property type="evidence" value="ECO:0007669"/>
    <property type="project" value="EnsemblFungi"/>
</dbReference>
<dbReference type="InterPro" id="IPR011545">
    <property type="entry name" value="DEAD/DEAH_box_helicase_dom"/>
</dbReference>
<dbReference type="InterPro" id="IPR050079">
    <property type="entry name" value="DEAD_box_RNA_helicase"/>
</dbReference>
<evidence type="ECO:0000256" key="3">
    <source>
        <dbReference type="ARBA" id="ARBA00022517"/>
    </source>
</evidence>
<dbReference type="PROSITE" id="PS51192">
    <property type="entry name" value="HELICASE_ATP_BIND_1"/>
    <property type="match status" value="1"/>
</dbReference>
<dbReference type="OrthoDB" id="10259843at2759"/>
<feature type="domain" description="DEAD-box RNA helicase Q" evidence="16">
    <location>
        <begin position="70"/>
        <end position="98"/>
    </location>
</feature>
<dbReference type="EMBL" id="LXFE01000167">
    <property type="protein sequence ID" value="OLL26565.1"/>
    <property type="molecule type" value="Genomic_DNA"/>
</dbReference>
<keyword evidence="9" id="KW-0539">Nucleus</keyword>
<dbReference type="AlphaFoldDB" id="A0A1U7LV56"/>
<dbReference type="PROSITE" id="PS00039">
    <property type="entry name" value="DEAD_ATP_HELICASE"/>
    <property type="match status" value="1"/>
</dbReference>
<name>A0A1U7LV56_NEOID</name>
<keyword evidence="4 12" id="KW-0547">Nucleotide-binding</keyword>
<evidence type="ECO:0000259" key="15">
    <source>
        <dbReference type="PROSITE" id="PS51194"/>
    </source>
</evidence>
<sequence>MGVKTRDEPDEISEEDIDEDRNSDSDGSIAVPFEHPDDIASGSEPETAEETARRQEYFAGPSEDSNVTVTSFNNMNLSRPILKGLSSVGFSTPTVIQQKTIPIALLGKDVVGGAVTGSGKTAAFIVPILERLLYRPKKVPTSRVLIMCPTRELAMQCHSVAIRLATYTDFPVETDILGGLSLKTQELDLRKKPDVVIATPGRFIDHARNSTGFTIENIEIMVIDEADRMLEDGFAKELDEIIRLCPKSRQTMLFSATMTEDIDSLIRLSLNKPVRLLVDPKHSVASSLTQEFIRIRPQKEHLRSAMLLLLASSIYKNRVLVFFRSKVMAHRMRIIFGLLGFKAADLHGSLSQEQRVTALEQFRDGRVDFLLATDLASRGLDIKGIDVVINYEAPQSHDMYLHRVGRTARAGRNGCAVTLAGEADRKIVKLAVKSADAQKGDVRSRTLDATGLEKWAVRLAKLAEDVDATLVEEKEEKALCQAEMELQKGENFVKHEAEIRSRPARTWFLKANDKKVSDAKVNGPTKSKEKLSSKKRKKMLAVEKRSYKKTTCDRTDSKKKPQKKSLRR</sequence>
<dbReference type="SMART" id="SM00490">
    <property type="entry name" value="HELICc"/>
    <property type="match status" value="1"/>
</dbReference>
<dbReference type="CDD" id="cd17947">
    <property type="entry name" value="DEADc_DDX27"/>
    <property type="match status" value="1"/>
</dbReference>
<feature type="domain" description="Helicase C-terminal" evidence="15">
    <location>
        <begin position="287"/>
        <end position="450"/>
    </location>
</feature>
<dbReference type="PANTHER" id="PTHR47959:SF1">
    <property type="entry name" value="ATP-DEPENDENT RNA HELICASE DBPA"/>
    <property type="match status" value="1"/>
</dbReference>